<protein>
    <recommendedName>
        <fullName evidence="1">Integrase catalytic domain-containing protein</fullName>
    </recommendedName>
</protein>
<evidence type="ECO:0000313" key="2">
    <source>
        <dbReference type="EMBL" id="OGC51389.1"/>
    </source>
</evidence>
<evidence type="ECO:0000313" key="3">
    <source>
        <dbReference type="Proteomes" id="UP000178771"/>
    </source>
</evidence>
<gene>
    <name evidence="2" type="ORF">A2982_03600</name>
</gene>
<dbReference type="STRING" id="1802624.A2982_03600"/>
<dbReference type="EMBL" id="MEVH01000023">
    <property type="protein sequence ID" value="OGC51389.1"/>
    <property type="molecule type" value="Genomic_DNA"/>
</dbReference>
<dbReference type="AlphaFoldDB" id="A0A1F4V2K2"/>
<accession>A0A1F4V2K2</accession>
<organism evidence="2 3">
    <name type="scientific">candidate division WWE3 bacterium RIFCSPLOWO2_01_FULL_39_13</name>
    <dbReference type="NCBI Taxonomy" id="1802624"/>
    <lineage>
        <taxon>Bacteria</taxon>
        <taxon>Katanobacteria</taxon>
    </lineage>
</organism>
<dbReference type="InterPro" id="IPR001584">
    <property type="entry name" value="Integrase_cat-core"/>
</dbReference>
<dbReference type="GO" id="GO:0015074">
    <property type="term" value="P:DNA integration"/>
    <property type="evidence" value="ECO:0007669"/>
    <property type="project" value="InterPro"/>
</dbReference>
<dbReference type="Proteomes" id="UP000178771">
    <property type="component" value="Unassembled WGS sequence"/>
</dbReference>
<comment type="caution">
    <text evidence="2">The sequence shown here is derived from an EMBL/GenBank/DDBJ whole genome shotgun (WGS) entry which is preliminary data.</text>
</comment>
<dbReference type="PROSITE" id="PS50994">
    <property type="entry name" value="INTEGRASE"/>
    <property type="match status" value="1"/>
</dbReference>
<sequence>MKDFDMELTQKFAKQYAKANKKEKSNLLDEYCNLAYVKRNTAAQRIRRVRRAVYPGVLKVNRYQKKRGPKRIFTNRHKFILKLCWKQGRDICAERLYPQLRVYIKQLQKHTDNLDFYNKEEIDKVKNISLISCKRIIADFPKEKRSKSKKAEGIYSLVPVEADFSRQTKRPGNLEIDYVEHNGGSARGSFAISGNYVDIATGWISRAASLNKSLSSVEYIHSKALSKIYHIPRKFHPDNARTILKHLYAENDDMAVNPMKFSISRSRPYEKNDNPHVEQKNDDKIRKLVGYYRFDKKEQVNLLNEVYDIADLIDNFFSASAKLKFKVKRADGKTIKRIHSKPKTPYRRLMLNRHLDKETKGQLRTMYNGLNLVELNTKLDKKLKDLVHSLDDKQYDLTG</sequence>
<evidence type="ECO:0000259" key="1">
    <source>
        <dbReference type="PROSITE" id="PS50994"/>
    </source>
</evidence>
<proteinExistence type="predicted"/>
<feature type="domain" description="Integrase catalytic" evidence="1">
    <location>
        <begin position="167"/>
        <end position="343"/>
    </location>
</feature>
<name>A0A1F4V2K2_UNCKA</name>
<reference evidence="2 3" key="1">
    <citation type="journal article" date="2016" name="Nat. Commun.">
        <title>Thousands of microbial genomes shed light on interconnected biogeochemical processes in an aquifer system.</title>
        <authorList>
            <person name="Anantharaman K."/>
            <person name="Brown C.T."/>
            <person name="Hug L.A."/>
            <person name="Sharon I."/>
            <person name="Castelle C.J."/>
            <person name="Probst A.J."/>
            <person name="Thomas B.C."/>
            <person name="Singh A."/>
            <person name="Wilkins M.J."/>
            <person name="Karaoz U."/>
            <person name="Brodie E.L."/>
            <person name="Williams K.H."/>
            <person name="Hubbard S.S."/>
            <person name="Banfield J.F."/>
        </authorList>
    </citation>
    <scope>NUCLEOTIDE SEQUENCE [LARGE SCALE GENOMIC DNA]</scope>
</reference>